<dbReference type="GO" id="GO:0140647">
    <property type="term" value="P:P450-containing electron transport chain"/>
    <property type="evidence" value="ECO:0007669"/>
    <property type="project" value="InterPro"/>
</dbReference>
<dbReference type="GO" id="GO:0046872">
    <property type="term" value="F:metal ion binding"/>
    <property type="evidence" value="ECO:0007669"/>
    <property type="project" value="UniProtKB-KW"/>
</dbReference>
<comment type="similarity">
    <text evidence="1">Belongs to the adrenodoxin/putidaredoxin family.</text>
</comment>
<dbReference type="AlphaFoldDB" id="A0AA35WTL7"/>
<protein>
    <submittedName>
        <fullName evidence="8">Adrenodoxin-like protein 1, mitochondrial</fullName>
    </submittedName>
</protein>
<keyword evidence="4" id="KW-0408">Iron</keyword>
<name>A0AA35WTL7_GEOBA</name>
<evidence type="ECO:0000256" key="5">
    <source>
        <dbReference type="ARBA" id="ARBA00023014"/>
    </source>
</evidence>
<dbReference type="EMBL" id="CASHTH010002205">
    <property type="protein sequence ID" value="CAI8026245.1"/>
    <property type="molecule type" value="Genomic_DNA"/>
</dbReference>
<dbReference type="InterPro" id="IPR001055">
    <property type="entry name" value="Adrenodoxin-like"/>
</dbReference>
<dbReference type="Gene3D" id="3.10.20.30">
    <property type="match status" value="1"/>
</dbReference>
<keyword evidence="9" id="KW-1185">Reference proteome</keyword>
<evidence type="ECO:0000313" key="9">
    <source>
        <dbReference type="Proteomes" id="UP001174909"/>
    </source>
</evidence>
<keyword evidence="2" id="KW-0001">2Fe-2S</keyword>
<dbReference type="PROSITE" id="PS00814">
    <property type="entry name" value="ADX"/>
    <property type="match status" value="1"/>
</dbReference>
<evidence type="ECO:0000256" key="3">
    <source>
        <dbReference type="ARBA" id="ARBA00022723"/>
    </source>
</evidence>
<dbReference type="Proteomes" id="UP001174909">
    <property type="component" value="Unassembled WGS sequence"/>
</dbReference>
<gene>
    <name evidence="8" type="ORF">GBAR_LOCUS15095</name>
</gene>
<accession>A0AA35WTL7</accession>
<dbReference type="PANTHER" id="PTHR23426:SF65">
    <property type="entry name" value="FERREDOXIN-2, MITOCHONDRIAL"/>
    <property type="match status" value="1"/>
</dbReference>
<comment type="cofactor">
    <cofactor evidence="6">
        <name>[2Fe-2S] cluster</name>
        <dbReference type="ChEBI" id="CHEBI:190135"/>
    </cofactor>
</comment>
<proteinExistence type="inferred from homology"/>
<dbReference type="CDD" id="cd00207">
    <property type="entry name" value="fer2"/>
    <property type="match status" value="1"/>
</dbReference>
<evidence type="ECO:0000259" key="7">
    <source>
        <dbReference type="Pfam" id="PF00111"/>
    </source>
</evidence>
<keyword evidence="5" id="KW-0411">Iron-sulfur</keyword>
<evidence type="ECO:0000313" key="8">
    <source>
        <dbReference type="EMBL" id="CAI8026245.1"/>
    </source>
</evidence>
<dbReference type="PANTHER" id="PTHR23426">
    <property type="entry name" value="FERREDOXIN/ADRENODOXIN"/>
    <property type="match status" value="1"/>
</dbReference>
<dbReference type="InterPro" id="IPR012675">
    <property type="entry name" value="Beta-grasp_dom_sf"/>
</dbReference>
<dbReference type="InterPro" id="IPR036010">
    <property type="entry name" value="2Fe-2S_ferredoxin-like_sf"/>
</dbReference>
<evidence type="ECO:0000256" key="1">
    <source>
        <dbReference type="ARBA" id="ARBA00010914"/>
    </source>
</evidence>
<organism evidence="8 9">
    <name type="scientific">Geodia barretti</name>
    <name type="common">Barrett's horny sponge</name>
    <dbReference type="NCBI Taxonomy" id="519541"/>
    <lineage>
        <taxon>Eukaryota</taxon>
        <taxon>Metazoa</taxon>
        <taxon>Porifera</taxon>
        <taxon>Demospongiae</taxon>
        <taxon>Heteroscleromorpha</taxon>
        <taxon>Tetractinellida</taxon>
        <taxon>Astrophorina</taxon>
        <taxon>Geodiidae</taxon>
        <taxon>Geodia</taxon>
    </lineage>
</organism>
<dbReference type="GO" id="GO:0009055">
    <property type="term" value="F:electron transfer activity"/>
    <property type="evidence" value="ECO:0007669"/>
    <property type="project" value="TreeGrafter"/>
</dbReference>
<keyword evidence="3" id="KW-0479">Metal-binding</keyword>
<dbReference type="InterPro" id="IPR001041">
    <property type="entry name" value="2Fe-2S_ferredoxin-type"/>
</dbReference>
<feature type="domain" description="2Fe-2S ferredoxin-type" evidence="7">
    <location>
        <begin position="95"/>
        <end position="142"/>
    </location>
</feature>
<comment type="caution">
    <text evidence="8">The sequence shown here is derived from an EMBL/GenBank/DDBJ whole genome shotgun (WGS) entry which is preliminary data.</text>
</comment>
<dbReference type="SUPFAM" id="SSF54292">
    <property type="entry name" value="2Fe-2S ferredoxin-like"/>
    <property type="match status" value="1"/>
</dbReference>
<evidence type="ECO:0000256" key="6">
    <source>
        <dbReference type="ARBA" id="ARBA00034078"/>
    </source>
</evidence>
<sequence length="151" mass="17506">MTVSSMCGRIPYSLCRSMAARVNHPAVVQRTTTDTPSNFKTPNERLLERLREQNRLNRHHCRGLHTHLAMQHGEYEWQDPRSPDEIVNVVYIDRRGERQEIRGKEGDNVLYLAHRHGIEMEGACEASLACTTCHVYVHPHHYDVLPEPLEE</sequence>
<dbReference type="InterPro" id="IPR018298">
    <property type="entry name" value="Adrenodoxin_Fe-S_BS"/>
</dbReference>
<dbReference type="Pfam" id="PF00111">
    <property type="entry name" value="Fer2"/>
    <property type="match status" value="1"/>
</dbReference>
<evidence type="ECO:0000256" key="2">
    <source>
        <dbReference type="ARBA" id="ARBA00022714"/>
    </source>
</evidence>
<reference evidence="8" key="1">
    <citation type="submission" date="2023-03" db="EMBL/GenBank/DDBJ databases">
        <authorList>
            <person name="Steffen K."/>
            <person name="Cardenas P."/>
        </authorList>
    </citation>
    <scope>NUCLEOTIDE SEQUENCE</scope>
</reference>
<dbReference type="GO" id="GO:0005739">
    <property type="term" value="C:mitochondrion"/>
    <property type="evidence" value="ECO:0007669"/>
    <property type="project" value="TreeGrafter"/>
</dbReference>
<dbReference type="GO" id="GO:0051537">
    <property type="term" value="F:2 iron, 2 sulfur cluster binding"/>
    <property type="evidence" value="ECO:0007669"/>
    <property type="project" value="UniProtKB-KW"/>
</dbReference>
<evidence type="ECO:0000256" key="4">
    <source>
        <dbReference type="ARBA" id="ARBA00023004"/>
    </source>
</evidence>